<name>A0ABX4C5L1_9FLAO</name>
<keyword evidence="1" id="KW-1133">Transmembrane helix</keyword>
<accession>A0ABX4C5L1</accession>
<evidence type="ECO:0000313" key="2">
    <source>
        <dbReference type="EMBL" id="OXA88007.1"/>
    </source>
</evidence>
<comment type="caution">
    <text evidence="2">The sequence shown here is derived from an EMBL/GenBank/DDBJ whole genome shotgun (WGS) entry which is preliminary data.</text>
</comment>
<gene>
    <name evidence="2" type="ORF">B0A73_09470</name>
</gene>
<proteinExistence type="predicted"/>
<protein>
    <submittedName>
        <fullName evidence="2">Uncharacterized protein</fullName>
    </submittedName>
</protein>
<evidence type="ECO:0000313" key="3">
    <source>
        <dbReference type="Proteomes" id="UP000198302"/>
    </source>
</evidence>
<organism evidence="2 3">
    <name type="scientific">Flavobacterium hibernum</name>
    <dbReference type="NCBI Taxonomy" id="37752"/>
    <lineage>
        <taxon>Bacteria</taxon>
        <taxon>Pseudomonadati</taxon>
        <taxon>Bacteroidota</taxon>
        <taxon>Flavobacteriia</taxon>
        <taxon>Flavobacteriales</taxon>
        <taxon>Flavobacteriaceae</taxon>
        <taxon>Flavobacterium</taxon>
    </lineage>
</organism>
<sequence length="335" mass="38731">MRKITLEEIENNYKEAIRNKFKIERVEGKHSHYLSNPSQALLRDLCWEIFSSEPKTDDLSTYRKFFRTDFTPEENTSRQYTDKFKKVGGFYKGDKDPANISTVELAAILVDFHPRPLNKFKKEIGEEDMKLIDELRNTDFSPKEVSTDELVKESEIENFTDSNVDFAETDSVPIQNQYLEPVTLKNKEPKLEQTPEATSIQTFGELVDKPKGKKNRYFAIAAVLILLVAIIFLALPEKQCMQWSNDHYEIVDCDLKIEGIGMPPRIELLDKSLVNLKKINVCDTTTCFDKNGQAMIWYAKTANGIDFFNGHGRHPENNSPLRPVTRYILDKYVKK</sequence>
<keyword evidence="3" id="KW-1185">Reference proteome</keyword>
<dbReference type="EMBL" id="MUGX01000011">
    <property type="protein sequence ID" value="OXA88007.1"/>
    <property type="molecule type" value="Genomic_DNA"/>
</dbReference>
<evidence type="ECO:0000256" key="1">
    <source>
        <dbReference type="SAM" id="Phobius"/>
    </source>
</evidence>
<keyword evidence="1" id="KW-0812">Transmembrane</keyword>
<dbReference type="Proteomes" id="UP000198302">
    <property type="component" value="Unassembled WGS sequence"/>
</dbReference>
<feature type="transmembrane region" description="Helical" evidence="1">
    <location>
        <begin position="217"/>
        <end position="235"/>
    </location>
</feature>
<dbReference type="RefSeq" id="WP_052480118.1">
    <property type="nucleotide sequence ID" value="NZ_JPRK01000007.1"/>
</dbReference>
<reference evidence="2 3" key="1">
    <citation type="submission" date="2016-11" db="EMBL/GenBank/DDBJ databases">
        <title>Whole genomes of Flavobacteriaceae.</title>
        <authorList>
            <person name="Stine C."/>
            <person name="Li C."/>
            <person name="Tadesse D."/>
        </authorList>
    </citation>
    <scope>NUCLEOTIDE SEQUENCE [LARGE SCALE GENOMIC DNA]</scope>
    <source>
        <strain evidence="2 3">ATCC 51468</strain>
    </source>
</reference>
<keyword evidence="1" id="KW-0472">Membrane</keyword>